<sequence length="106" mass="12200">MSTDAKRQLVDFLVKRAFDPVMKARPDGRSDADRRKLEHVQKATQSEIERFRGYDSAEEVVVNFKRDLDSRAAKKIHAELKELKLPTINDIRDEFEKEASALGVRA</sequence>
<dbReference type="RefSeq" id="WP_280730983.1">
    <property type="nucleotide sequence ID" value="NZ_CP120367.1"/>
</dbReference>
<evidence type="ECO:0000313" key="1">
    <source>
        <dbReference type="EMBL" id="WEX80282.1"/>
    </source>
</evidence>
<protein>
    <submittedName>
        <fullName evidence="1">Uncharacterized protein</fullName>
    </submittedName>
</protein>
<keyword evidence="2" id="KW-1185">Reference proteome</keyword>
<evidence type="ECO:0000313" key="2">
    <source>
        <dbReference type="Proteomes" id="UP001235547"/>
    </source>
</evidence>
<accession>A0ABY8CS40</accession>
<organism evidence="1 2">
    <name type="scientific">Sinorhizobium numidicum</name>
    <dbReference type="NCBI Taxonomy" id="680248"/>
    <lineage>
        <taxon>Bacteria</taxon>
        <taxon>Pseudomonadati</taxon>
        <taxon>Pseudomonadota</taxon>
        <taxon>Alphaproteobacteria</taxon>
        <taxon>Hyphomicrobiales</taxon>
        <taxon>Rhizobiaceae</taxon>
        <taxon>Sinorhizobium/Ensifer group</taxon>
        <taxon>Sinorhizobium</taxon>
    </lineage>
</organism>
<gene>
    <name evidence="1" type="ORF">PYH38_001699</name>
</gene>
<dbReference type="EMBL" id="CP120370">
    <property type="protein sequence ID" value="WEX80282.1"/>
    <property type="molecule type" value="Genomic_DNA"/>
</dbReference>
<proteinExistence type="predicted"/>
<name>A0ABY8CS40_9HYPH</name>
<reference evidence="1 2" key="1">
    <citation type="submission" date="2023-03" db="EMBL/GenBank/DDBJ databases">
        <authorList>
            <person name="Kaur S."/>
            <person name="Espinosa-Saiz D."/>
            <person name="Velazquez E."/>
            <person name="Menendez E."/>
            <person name="diCenzo G.C."/>
        </authorList>
    </citation>
    <scope>NUCLEOTIDE SEQUENCE [LARGE SCALE GENOMIC DNA]</scope>
    <source>
        <strain evidence="1 2">LMG 27395</strain>
    </source>
</reference>
<dbReference type="Proteomes" id="UP001235547">
    <property type="component" value="Chromosome 2"/>
</dbReference>